<protein>
    <submittedName>
        <fullName evidence="2">Putative zinc finger protein</fullName>
    </submittedName>
</protein>
<keyword evidence="3" id="KW-1185">Reference proteome</keyword>
<proteinExistence type="predicted"/>
<accession>A0A316DA58</accession>
<organism evidence="2 3">
    <name type="scientific">Tumebacillus permanentifrigoris</name>
    <dbReference type="NCBI Taxonomy" id="378543"/>
    <lineage>
        <taxon>Bacteria</taxon>
        <taxon>Bacillati</taxon>
        <taxon>Bacillota</taxon>
        <taxon>Bacilli</taxon>
        <taxon>Bacillales</taxon>
        <taxon>Alicyclobacillaceae</taxon>
        <taxon>Tumebacillus</taxon>
    </lineage>
</organism>
<dbReference type="RefSeq" id="WP_170119416.1">
    <property type="nucleotide sequence ID" value="NZ_QGGL01000008.1"/>
</dbReference>
<keyword evidence="1" id="KW-0472">Membrane</keyword>
<dbReference type="AlphaFoldDB" id="A0A316DA58"/>
<keyword evidence="1" id="KW-1133">Transmembrane helix</keyword>
<dbReference type="InterPro" id="IPR041916">
    <property type="entry name" value="Anti_sigma_zinc_sf"/>
</dbReference>
<comment type="caution">
    <text evidence="2">The sequence shown here is derived from an EMBL/GenBank/DDBJ whole genome shotgun (WGS) entry which is preliminary data.</text>
</comment>
<keyword evidence="1" id="KW-0812">Transmembrane</keyword>
<evidence type="ECO:0000313" key="2">
    <source>
        <dbReference type="EMBL" id="PWK13124.1"/>
    </source>
</evidence>
<dbReference type="Proteomes" id="UP000245634">
    <property type="component" value="Unassembled WGS sequence"/>
</dbReference>
<reference evidence="2 3" key="1">
    <citation type="submission" date="2018-05" db="EMBL/GenBank/DDBJ databases">
        <title>Genomic Encyclopedia of Type Strains, Phase IV (KMG-IV): sequencing the most valuable type-strain genomes for metagenomic binning, comparative biology and taxonomic classification.</title>
        <authorList>
            <person name="Goeker M."/>
        </authorList>
    </citation>
    <scope>NUCLEOTIDE SEQUENCE [LARGE SCALE GENOMIC DNA]</scope>
    <source>
        <strain evidence="2 3">DSM 18773</strain>
    </source>
</reference>
<sequence length="276" mass="31342">MSCAEMEFMIQRYYDGELVTEEESLLQAHLHTCQSCDQEFREFGTLFGDIGALRLQVEHRDILSRTLERLEEAQLKRQSDRWYRGVAVAAAVLVVVSTALVSWTDSGQAMKHRVSAFFAQQTQTQPLMKVEVPPTHVEHDPQQAQAALENIYAQVQFPLMELTDPRLQVESTSLTGVDADQMYQMVELEYRLVGKQAGESDLVHFLATPDNSLKSRAKSNLGTYEFKGEVQAGAFRWAKVGEHAITAEINEVYYQLFSPFLSTQDLLEMAKSIQKR</sequence>
<name>A0A316DA58_9BACL</name>
<evidence type="ECO:0000313" key="3">
    <source>
        <dbReference type="Proteomes" id="UP000245634"/>
    </source>
</evidence>
<dbReference type="Gene3D" id="1.10.10.1320">
    <property type="entry name" value="Anti-sigma factor, zinc-finger domain"/>
    <property type="match status" value="1"/>
</dbReference>
<dbReference type="EMBL" id="QGGL01000008">
    <property type="protein sequence ID" value="PWK13124.1"/>
    <property type="molecule type" value="Genomic_DNA"/>
</dbReference>
<evidence type="ECO:0000256" key="1">
    <source>
        <dbReference type="SAM" id="Phobius"/>
    </source>
</evidence>
<gene>
    <name evidence="2" type="ORF">C7459_108144</name>
</gene>
<feature type="transmembrane region" description="Helical" evidence="1">
    <location>
        <begin position="82"/>
        <end position="103"/>
    </location>
</feature>